<gene>
    <name evidence="11" type="ORF">V7S43_001584</name>
</gene>
<keyword evidence="6" id="KW-0418">Kinase</keyword>
<dbReference type="PROSITE" id="PS50011">
    <property type="entry name" value="PROTEIN_KINASE_DOM"/>
    <property type="match status" value="1"/>
</dbReference>
<comment type="catalytic activity">
    <reaction evidence="9">
        <text>L-seryl-[protein] + ATP = O-phospho-L-seryl-[protein] + ADP + H(+)</text>
        <dbReference type="Rhea" id="RHEA:17989"/>
        <dbReference type="Rhea" id="RHEA-COMP:9863"/>
        <dbReference type="Rhea" id="RHEA-COMP:11604"/>
        <dbReference type="ChEBI" id="CHEBI:15378"/>
        <dbReference type="ChEBI" id="CHEBI:29999"/>
        <dbReference type="ChEBI" id="CHEBI:30616"/>
        <dbReference type="ChEBI" id="CHEBI:83421"/>
        <dbReference type="ChEBI" id="CHEBI:456216"/>
        <dbReference type="EC" id="2.7.11.1"/>
    </reaction>
</comment>
<dbReference type="SUPFAM" id="SSF56112">
    <property type="entry name" value="Protein kinase-like (PK-like)"/>
    <property type="match status" value="1"/>
</dbReference>
<evidence type="ECO:0000256" key="9">
    <source>
        <dbReference type="ARBA" id="ARBA00048679"/>
    </source>
</evidence>
<evidence type="ECO:0000256" key="4">
    <source>
        <dbReference type="ARBA" id="ARBA00022679"/>
    </source>
</evidence>
<dbReference type="Pfam" id="PF00069">
    <property type="entry name" value="Pkinase"/>
    <property type="match status" value="1"/>
</dbReference>
<accession>A0ABD3G6S9</accession>
<evidence type="ECO:0000256" key="7">
    <source>
        <dbReference type="ARBA" id="ARBA00022840"/>
    </source>
</evidence>
<dbReference type="GO" id="GO:0005524">
    <property type="term" value="F:ATP binding"/>
    <property type="evidence" value="ECO:0007669"/>
    <property type="project" value="UniProtKB-KW"/>
</dbReference>
<comment type="catalytic activity">
    <reaction evidence="8">
        <text>L-threonyl-[protein] + ATP = O-phospho-L-threonyl-[protein] + ADP + H(+)</text>
        <dbReference type="Rhea" id="RHEA:46608"/>
        <dbReference type="Rhea" id="RHEA-COMP:11060"/>
        <dbReference type="Rhea" id="RHEA-COMP:11605"/>
        <dbReference type="ChEBI" id="CHEBI:15378"/>
        <dbReference type="ChEBI" id="CHEBI:30013"/>
        <dbReference type="ChEBI" id="CHEBI:30616"/>
        <dbReference type="ChEBI" id="CHEBI:61977"/>
        <dbReference type="ChEBI" id="CHEBI:456216"/>
        <dbReference type="EC" id="2.7.11.1"/>
    </reaction>
</comment>
<name>A0ABD3G6S9_9STRA</name>
<organism evidence="11 12">
    <name type="scientific">Phytophthora oleae</name>
    <dbReference type="NCBI Taxonomy" id="2107226"/>
    <lineage>
        <taxon>Eukaryota</taxon>
        <taxon>Sar</taxon>
        <taxon>Stramenopiles</taxon>
        <taxon>Oomycota</taxon>
        <taxon>Peronosporomycetes</taxon>
        <taxon>Peronosporales</taxon>
        <taxon>Peronosporaceae</taxon>
        <taxon>Phytophthora</taxon>
    </lineage>
</organism>
<reference evidence="11 12" key="1">
    <citation type="submission" date="2024-09" db="EMBL/GenBank/DDBJ databases">
        <title>Genome sequencing and assembly of Phytophthora oleae, isolate VK10A, causative agent of rot of olive drupes.</title>
        <authorList>
            <person name="Conti Taguali S."/>
            <person name="Riolo M."/>
            <person name="La Spada F."/>
            <person name="Cacciola S.O."/>
            <person name="Dionisio G."/>
        </authorList>
    </citation>
    <scope>NUCLEOTIDE SEQUENCE [LARGE SCALE GENOMIC DNA]</scope>
    <source>
        <strain evidence="11 12">VK10A</strain>
    </source>
</reference>
<evidence type="ECO:0000256" key="1">
    <source>
        <dbReference type="ARBA" id="ARBA00012513"/>
    </source>
</evidence>
<keyword evidence="4" id="KW-0808">Transferase</keyword>
<dbReference type="Proteomes" id="UP001632037">
    <property type="component" value="Unassembled WGS sequence"/>
</dbReference>
<dbReference type="InterPro" id="IPR008271">
    <property type="entry name" value="Ser/Thr_kinase_AS"/>
</dbReference>
<evidence type="ECO:0000256" key="8">
    <source>
        <dbReference type="ARBA" id="ARBA00047899"/>
    </source>
</evidence>
<keyword evidence="3" id="KW-0597">Phosphoprotein</keyword>
<sequence>MIVTEQQKARLQAEKVILLEGASPFVCRGFEVFETTAEVALLQEYIDGRALYECVWKYRDTGTFPEGVAKFFVVQLVLALRDLHARGYIHRDFKSGNVLIGKDGFAKVIDFGLSKKVAEGGEGSGASERTQSLCGTPYIMAPEMFFRKPYGYAVDWWSLGVVIYEMVVGHPPWEYQCPTDSTMDEYFQRIKRKAESLFLEDDAKTTNPLSSDLKSLISALLQIDPHKRLGRNGAPEVINHAWFSDIDWPQCERKELSFAVPYDFSGDYNPARVRPCQGQESLSSAESIDPEDNAKYFAGF</sequence>
<keyword evidence="2" id="KW-0723">Serine/threonine-protein kinase</keyword>
<comment type="caution">
    <text evidence="11">The sequence shown here is derived from an EMBL/GenBank/DDBJ whole genome shotgun (WGS) entry which is preliminary data.</text>
</comment>
<dbReference type="InterPro" id="IPR011009">
    <property type="entry name" value="Kinase-like_dom_sf"/>
</dbReference>
<dbReference type="Gene3D" id="3.30.200.20">
    <property type="entry name" value="Phosphorylase Kinase, domain 1"/>
    <property type="match status" value="1"/>
</dbReference>
<evidence type="ECO:0000313" key="12">
    <source>
        <dbReference type="Proteomes" id="UP001632037"/>
    </source>
</evidence>
<keyword evidence="12" id="KW-1185">Reference proteome</keyword>
<evidence type="ECO:0000256" key="3">
    <source>
        <dbReference type="ARBA" id="ARBA00022553"/>
    </source>
</evidence>
<dbReference type="GO" id="GO:0007010">
    <property type="term" value="P:cytoskeleton organization"/>
    <property type="evidence" value="ECO:0007669"/>
    <property type="project" value="UniProtKB-ARBA"/>
</dbReference>
<evidence type="ECO:0000256" key="5">
    <source>
        <dbReference type="ARBA" id="ARBA00022741"/>
    </source>
</evidence>
<dbReference type="PANTHER" id="PTHR24353:SF37">
    <property type="entry name" value="CAMP-DEPENDENT PROTEIN KINASE CATALYTIC SUBUNIT PRKX"/>
    <property type="match status" value="1"/>
</dbReference>
<keyword evidence="7" id="KW-0067">ATP-binding</keyword>
<proteinExistence type="predicted"/>
<evidence type="ECO:0000259" key="10">
    <source>
        <dbReference type="PROSITE" id="PS50011"/>
    </source>
</evidence>
<keyword evidence="5" id="KW-0547">Nucleotide-binding</keyword>
<dbReference type="InterPro" id="IPR000719">
    <property type="entry name" value="Prot_kinase_dom"/>
</dbReference>
<dbReference type="AlphaFoldDB" id="A0ABD3G6S9"/>
<dbReference type="Gene3D" id="1.10.510.10">
    <property type="entry name" value="Transferase(Phosphotransferase) domain 1"/>
    <property type="match status" value="1"/>
</dbReference>
<dbReference type="EC" id="2.7.11.1" evidence="1"/>
<dbReference type="PANTHER" id="PTHR24353">
    <property type="entry name" value="CYCLIC NUCLEOTIDE-DEPENDENT PROTEIN KINASE"/>
    <property type="match status" value="1"/>
</dbReference>
<protein>
    <recommendedName>
        <fullName evidence="1">non-specific serine/threonine protein kinase</fullName>
        <ecNumber evidence="1">2.7.11.1</ecNumber>
    </recommendedName>
</protein>
<dbReference type="PROSITE" id="PS00108">
    <property type="entry name" value="PROTEIN_KINASE_ST"/>
    <property type="match status" value="1"/>
</dbReference>
<evidence type="ECO:0000313" key="11">
    <source>
        <dbReference type="EMBL" id="KAL3673897.1"/>
    </source>
</evidence>
<dbReference type="FunFam" id="1.10.510.10:FF:000024">
    <property type="entry name" value="Probable serine/threonine-protein kinase cot-1"/>
    <property type="match status" value="1"/>
</dbReference>
<evidence type="ECO:0000256" key="6">
    <source>
        <dbReference type="ARBA" id="ARBA00022777"/>
    </source>
</evidence>
<dbReference type="EMBL" id="JBIMZQ010000002">
    <property type="protein sequence ID" value="KAL3673897.1"/>
    <property type="molecule type" value="Genomic_DNA"/>
</dbReference>
<dbReference type="GO" id="GO:0004674">
    <property type="term" value="F:protein serine/threonine kinase activity"/>
    <property type="evidence" value="ECO:0007669"/>
    <property type="project" value="UniProtKB-KW"/>
</dbReference>
<feature type="domain" description="Protein kinase" evidence="10">
    <location>
        <begin position="1"/>
        <end position="243"/>
    </location>
</feature>
<evidence type="ECO:0000256" key="2">
    <source>
        <dbReference type="ARBA" id="ARBA00022527"/>
    </source>
</evidence>